<evidence type="ECO:0000313" key="15">
    <source>
        <dbReference type="EMBL" id="BCK81242.1"/>
    </source>
</evidence>
<dbReference type="EMBL" id="AP023418">
    <property type="protein sequence ID" value="BCK81242.1"/>
    <property type="molecule type" value="Genomic_DNA"/>
</dbReference>
<evidence type="ECO:0000256" key="11">
    <source>
        <dbReference type="RuleBase" id="RU003448"/>
    </source>
</evidence>
<evidence type="ECO:0000259" key="13">
    <source>
        <dbReference type="Pfam" id="PF00696"/>
    </source>
</evidence>
<dbReference type="SUPFAM" id="SSF55021">
    <property type="entry name" value="ACT-like"/>
    <property type="match status" value="2"/>
</dbReference>
<dbReference type="InterPro" id="IPR001048">
    <property type="entry name" value="Asp/Glu/Uridylate_kinase"/>
</dbReference>
<dbReference type="KEGG" id="vcop:MM50RIKEN_10050"/>
<dbReference type="GO" id="GO:0009089">
    <property type="term" value="P:lysine biosynthetic process via diaminopimelate"/>
    <property type="evidence" value="ECO:0007669"/>
    <property type="project" value="UniProtKB-UniPathway"/>
</dbReference>
<dbReference type="GO" id="GO:0019877">
    <property type="term" value="P:diaminopimelate biosynthetic process"/>
    <property type="evidence" value="ECO:0007669"/>
    <property type="project" value="UniProtKB-KW"/>
</dbReference>
<dbReference type="Gene3D" id="3.30.2130.10">
    <property type="entry name" value="VC0802-like"/>
    <property type="match status" value="1"/>
</dbReference>
<keyword evidence="7 10" id="KW-0067">ATP-binding</keyword>
<feature type="domain" description="Aspartokinase ACT" evidence="14">
    <location>
        <begin position="376"/>
        <end position="436"/>
    </location>
</feature>
<evidence type="ECO:0000256" key="1">
    <source>
        <dbReference type="ARBA" id="ARBA00003121"/>
    </source>
</evidence>
<evidence type="ECO:0000256" key="4">
    <source>
        <dbReference type="ARBA" id="ARBA00022679"/>
    </source>
</evidence>
<comment type="function">
    <text evidence="1">Catalyzes the phosphorylation of the beta-carboxyl group of aspartic acid with ATP to yield 4-phospho-L-aspartate, which is involved in the branched biosynthetic pathway leading to the biosynthesis of amino acids threonine, isoleucine and methionine.</text>
</comment>
<dbReference type="Pfam" id="PF00696">
    <property type="entry name" value="AA_kinase"/>
    <property type="match status" value="1"/>
</dbReference>
<evidence type="ECO:0000256" key="2">
    <source>
        <dbReference type="ARBA" id="ARBA00004766"/>
    </source>
</evidence>
<evidence type="ECO:0000256" key="3">
    <source>
        <dbReference type="ARBA" id="ARBA00010122"/>
    </source>
</evidence>
<dbReference type="PIRSF" id="PIRSF000726">
    <property type="entry name" value="Asp_kin"/>
    <property type="match status" value="1"/>
</dbReference>
<evidence type="ECO:0000256" key="6">
    <source>
        <dbReference type="ARBA" id="ARBA00022777"/>
    </source>
</evidence>
<protein>
    <recommendedName>
        <fullName evidence="11">Aspartokinase</fullName>
        <ecNumber evidence="11">2.7.2.4</ecNumber>
    </recommendedName>
</protein>
<dbReference type="GO" id="GO:0005829">
    <property type="term" value="C:cytosol"/>
    <property type="evidence" value="ECO:0007669"/>
    <property type="project" value="TreeGrafter"/>
</dbReference>
<dbReference type="EC" id="2.7.2.4" evidence="11"/>
<dbReference type="SUPFAM" id="SSF53633">
    <property type="entry name" value="Carbamate kinase-like"/>
    <property type="match status" value="1"/>
</dbReference>
<dbReference type="GO" id="GO:0004072">
    <property type="term" value="F:aspartate kinase activity"/>
    <property type="evidence" value="ECO:0007669"/>
    <property type="project" value="UniProtKB-EC"/>
</dbReference>
<dbReference type="PANTHER" id="PTHR21499:SF67">
    <property type="entry name" value="ASPARTOKINASE 3"/>
    <property type="match status" value="1"/>
</dbReference>
<comment type="pathway">
    <text evidence="12">Amino-acid biosynthesis; L-threonine biosynthesis; L-threonine from L-aspartate: step 1/5.</text>
</comment>
<comment type="pathway">
    <text evidence="12">Amino-acid biosynthesis; L-methionine biosynthesis via de novo pathway; L-homoserine from L-aspartate: step 1/3.</text>
</comment>
<dbReference type="AlphaFoldDB" id="A0A810Q4R6"/>
<dbReference type="FunFam" id="3.30.2130.10:FF:000001">
    <property type="entry name" value="Bifunctional aspartokinase/homoserine dehydrogenase"/>
    <property type="match status" value="1"/>
</dbReference>
<dbReference type="NCBIfam" id="TIGR00657">
    <property type="entry name" value="asp_kinases"/>
    <property type="match status" value="1"/>
</dbReference>
<keyword evidence="8" id="KW-0220">Diaminopimelate biosynthesis</keyword>
<dbReference type="InterPro" id="IPR054352">
    <property type="entry name" value="ACT_Aspartokinase"/>
</dbReference>
<sequence length="438" mass="48513">MLKVLKFGGSSMADAHQFAKVKAIVDSDPSRRVVVVSAAGKRSRDDHKLTDLLYLCYAHLQYGVSCDAVFDMIRSRYLSIRDELHLSTPLEAEFAALREKMDRGISQDELVSRGEYFAARLMADYLGYDFLDSICWLRFRLDGTVDQPASYEALRRTASGRRVVIPGFYGAMPDGSVKTFTRGGSDITGALAAAALDADVYENWTDVSGFLMADPKIVQDPRPIERITYAELRELSYIGAQVLHEGTVSPVREKNIPLNIRNTNQPDHPGTMIRERFDEPELADENLITGIAGRKDFSVITITKNGMSSQAGVLRQILEVLERYGINVDYLPSGIDTVSLVVSAQKVTPCLYPMLGDLQKELKPDSIHVTDNMAIVAAVGRKMAYKPGTSGRIFAKLGENGINIRMITQGPEELNIIVGVDGSDFERAIRVLYDSFVK</sequence>
<gene>
    <name evidence="15" type="primary">lysC</name>
    <name evidence="15" type="ORF">MM50RIKEN_10050</name>
</gene>
<dbReference type="GO" id="GO:0009090">
    <property type="term" value="P:homoserine biosynthetic process"/>
    <property type="evidence" value="ECO:0007669"/>
    <property type="project" value="TreeGrafter"/>
</dbReference>
<dbReference type="GO" id="GO:0005524">
    <property type="term" value="F:ATP binding"/>
    <property type="evidence" value="ECO:0007669"/>
    <property type="project" value="UniProtKB-KW"/>
</dbReference>
<comment type="catalytic activity">
    <reaction evidence="9 11">
        <text>L-aspartate + ATP = 4-phospho-L-aspartate + ADP</text>
        <dbReference type="Rhea" id="RHEA:23776"/>
        <dbReference type="ChEBI" id="CHEBI:29991"/>
        <dbReference type="ChEBI" id="CHEBI:30616"/>
        <dbReference type="ChEBI" id="CHEBI:57535"/>
        <dbReference type="ChEBI" id="CHEBI:456216"/>
        <dbReference type="EC" id="2.7.2.4"/>
    </reaction>
</comment>
<evidence type="ECO:0000256" key="12">
    <source>
        <dbReference type="RuleBase" id="RU004249"/>
    </source>
</evidence>
<evidence type="ECO:0000256" key="10">
    <source>
        <dbReference type="PIRSR" id="PIRSR000726-1"/>
    </source>
</evidence>
<feature type="binding site" evidence="10">
    <location>
        <begin position="205"/>
        <end position="206"/>
    </location>
    <ligand>
        <name>ATP</name>
        <dbReference type="ChEBI" id="CHEBI:30616"/>
    </ligand>
</feature>
<evidence type="ECO:0000256" key="7">
    <source>
        <dbReference type="ARBA" id="ARBA00022840"/>
    </source>
</evidence>
<comment type="similarity">
    <text evidence="3 11">Belongs to the aspartokinase family.</text>
</comment>
<keyword evidence="6 11" id="KW-0418">Kinase</keyword>
<accession>A0A810Q4R6</accession>
<dbReference type="RefSeq" id="WP_213542000.1">
    <property type="nucleotide sequence ID" value="NZ_AP023418.1"/>
</dbReference>
<comment type="pathway">
    <text evidence="2 12">Amino-acid biosynthesis; L-lysine biosynthesis via DAP pathway; (S)-tetrahydrodipicolinate from L-aspartate: step 1/4.</text>
</comment>
<dbReference type="GO" id="GO:0009088">
    <property type="term" value="P:threonine biosynthetic process"/>
    <property type="evidence" value="ECO:0007669"/>
    <property type="project" value="UniProtKB-UniPathway"/>
</dbReference>
<dbReference type="UniPathway" id="UPA00050">
    <property type="reaction ID" value="UER00461"/>
</dbReference>
<feature type="binding site" evidence="10">
    <location>
        <begin position="6"/>
        <end position="9"/>
    </location>
    <ligand>
        <name>ATP</name>
        <dbReference type="ChEBI" id="CHEBI:30616"/>
    </ligand>
</feature>
<keyword evidence="12" id="KW-0028">Amino-acid biosynthesis</keyword>
<keyword evidence="4 11" id="KW-0808">Transferase</keyword>
<dbReference type="InterPro" id="IPR001341">
    <property type="entry name" value="Asp_kinase"/>
</dbReference>
<evidence type="ECO:0000259" key="14">
    <source>
        <dbReference type="Pfam" id="PF22468"/>
    </source>
</evidence>
<evidence type="ECO:0000256" key="5">
    <source>
        <dbReference type="ARBA" id="ARBA00022741"/>
    </source>
</evidence>
<evidence type="ECO:0000256" key="9">
    <source>
        <dbReference type="ARBA" id="ARBA00047872"/>
    </source>
</evidence>
<dbReference type="InterPro" id="IPR036393">
    <property type="entry name" value="AceGlu_kinase-like_sf"/>
</dbReference>
<dbReference type="InterPro" id="IPR018042">
    <property type="entry name" value="Aspartate_kinase_CS"/>
</dbReference>
<dbReference type="UniPathway" id="UPA00034">
    <property type="reaction ID" value="UER00015"/>
</dbReference>
<proteinExistence type="inferred from homology"/>
<dbReference type="Gene3D" id="3.40.1160.10">
    <property type="entry name" value="Acetylglutamate kinase-like"/>
    <property type="match status" value="1"/>
</dbReference>
<dbReference type="UniPathway" id="UPA00051">
    <property type="reaction ID" value="UER00462"/>
</dbReference>
<feature type="binding site" evidence="10">
    <location>
        <position position="115"/>
    </location>
    <ligand>
        <name>substrate</name>
    </ligand>
</feature>
<feature type="domain" description="Aspartate/glutamate/uridylate kinase" evidence="13">
    <location>
        <begin position="1"/>
        <end position="262"/>
    </location>
</feature>
<evidence type="ECO:0000256" key="8">
    <source>
        <dbReference type="ARBA" id="ARBA00022915"/>
    </source>
</evidence>
<evidence type="ECO:0000313" key="16">
    <source>
        <dbReference type="Proteomes" id="UP000681035"/>
    </source>
</evidence>
<dbReference type="NCBIfam" id="NF006540">
    <property type="entry name" value="PRK09034.1"/>
    <property type="match status" value="1"/>
</dbReference>
<dbReference type="Pfam" id="PF22468">
    <property type="entry name" value="ACT_9"/>
    <property type="match status" value="1"/>
</dbReference>
<keyword evidence="16" id="KW-1185">Reference proteome</keyword>
<organism evidence="15 16">
    <name type="scientific">Vescimonas coprocola</name>
    <dbReference type="NCBI Taxonomy" id="2714355"/>
    <lineage>
        <taxon>Bacteria</taxon>
        <taxon>Bacillati</taxon>
        <taxon>Bacillota</taxon>
        <taxon>Clostridia</taxon>
        <taxon>Eubacteriales</taxon>
        <taxon>Oscillospiraceae</taxon>
        <taxon>Vescimonas</taxon>
    </lineage>
</organism>
<dbReference type="InterPro" id="IPR005260">
    <property type="entry name" value="Asp_kin_monofn"/>
</dbReference>
<dbReference type="PANTHER" id="PTHR21499">
    <property type="entry name" value="ASPARTATE KINASE"/>
    <property type="match status" value="1"/>
</dbReference>
<name>A0A810Q4R6_9FIRM</name>
<dbReference type="Proteomes" id="UP000681035">
    <property type="component" value="Chromosome"/>
</dbReference>
<dbReference type="CDD" id="cd04892">
    <property type="entry name" value="ACT_AK-like_2"/>
    <property type="match status" value="1"/>
</dbReference>
<feature type="binding site" evidence="10">
    <location>
        <position position="50"/>
    </location>
    <ligand>
        <name>substrate</name>
    </ligand>
</feature>
<reference evidence="15" key="1">
    <citation type="submission" date="2020-09" db="EMBL/GenBank/DDBJ databases">
        <title>New species isolated from human feces.</title>
        <authorList>
            <person name="Kitahara M."/>
            <person name="Shigeno Y."/>
            <person name="Shime M."/>
            <person name="Matsumoto Y."/>
            <person name="Nakamura S."/>
            <person name="Motooka D."/>
            <person name="Fukuoka S."/>
            <person name="Nishikawa H."/>
            <person name="Benno Y."/>
        </authorList>
    </citation>
    <scope>NUCLEOTIDE SEQUENCE</scope>
    <source>
        <strain evidence="15">MM50</strain>
    </source>
</reference>
<keyword evidence="5 10" id="KW-0547">Nucleotide-binding</keyword>
<dbReference type="InterPro" id="IPR045865">
    <property type="entry name" value="ACT-like_dom_sf"/>
</dbReference>
<dbReference type="PROSITE" id="PS00324">
    <property type="entry name" value="ASPARTOKINASE"/>
    <property type="match status" value="1"/>
</dbReference>